<organism evidence="3 4">
    <name type="scientific">Knipowitschia caucasica</name>
    <name type="common">Caucasian dwarf goby</name>
    <name type="synonym">Pomatoschistus caucasicus</name>
    <dbReference type="NCBI Taxonomy" id="637954"/>
    <lineage>
        <taxon>Eukaryota</taxon>
        <taxon>Metazoa</taxon>
        <taxon>Chordata</taxon>
        <taxon>Craniata</taxon>
        <taxon>Vertebrata</taxon>
        <taxon>Euteleostomi</taxon>
        <taxon>Actinopterygii</taxon>
        <taxon>Neopterygii</taxon>
        <taxon>Teleostei</taxon>
        <taxon>Neoteleostei</taxon>
        <taxon>Acanthomorphata</taxon>
        <taxon>Gobiaria</taxon>
        <taxon>Gobiiformes</taxon>
        <taxon>Gobioidei</taxon>
        <taxon>Gobiidae</taxon>
        <taxon>Gobiinae</taxon>
        <taxon>Knipowitschia</taxon>
    </lineage>
</organism>
<dbReference type="EMBL" id="OZ035832">
    <property type="protein sequence ID" value="CAL1570871.1"/>
    <property type="molecule type" value="Genomic_DNA"/>
</dbReference>
<dbReference type="InterPro" id="IPR004244">
    <property type="entry name" value="Transposase_22"/>
</dbReference>
<feature type="region of interest" description="Disordered" evidence="2">
    <location>
        <begin position="276"/>
        <end position="307"/>
    </location>
</feature>
<keyword evidence="4" id="KW-1185">Reference proteome</keyword>
<sequence length="307" mass="35119">MAYGQLLAGPRCMTDGEQRHWHKALLLLPEILHSKTFPLNVSAGSRLGEAEDRIEKAEERIQASEEATLEMLKLHVKLDEKLTEMESHSRRDNLRICGVAEESERDSVNMLSFVNKLLHEGLQLSEEMPDLQIQRAHRSLGPQPTAGAPPRSIVVRFLSFTVKEMLLHKAWQTKGFKWKDNHVNLDHDYPPSIIAKRKEYAEIRKVLKANNVKFQTLFPARLRVKHEDGPKTYDTQTEAAKDLVNRGYVITTMPAPPPASLTERIKQLSWTRVNRRATKATRDPTRDASYKEKLRTFRRTTPGATAD</sequence>
<feature type="compositionally biased region" description="Basic and acidic residues" evidence="2">
    <location>
        <begin position="280"/>
        <end position="295"/>
    </location>
</feature>
<evidence type="ECO:0000313" key="3">
    <source>
        <dbReference type="EMBL" id="CAL1570871.1"/>
    </source>
</evidence>
<protein>
    <recommendedName>
        <fullName evidence="5">L1 transposable element RRM domain-containing protein</fullName>
    </recommendedName>
</protein>
<dbReference type="Gene3D" id="3.30.70.1820">
    <property type="entry name" value="L1 transposable element, RRM domain"/>
    <property type="match status" value="1"/>
</dbReference>
<evidence type="ECO:0008006" key="5">
    <source>
        <dbReference type="Google" id="ProtNLM"/>
    </source>
</evidence>
<accession>A0AAV2IZT6</accession>
<dbReference type="Proteomes" id="UP001497482">
    <property type="component" value="Chromosome 10"/>
</dbReference>
<keyword evidence="1" id="KW-0175">Coiled coil</keyword>
<dbReference type="AlphaFoldDB" id="A0AAV2IZT6"/>
<reference evidence="3 4" key="1">
    <citation type="submission" date="2024-04" db="EMBL/GenBank/DDBJ databases">
        <authorList>
            <person name="Waldvogel A.-M."/>
            <person name="Schoenle A."/>
        </authorList>
    </citation>
    <scope>NUCLEOTIDE SEQUENCE [LARGE SCALE GENOMIC DNA]</scope>
</reference>
<name>A0AAV2IZT6_KNICA</name>
<evidence type="ECO:0000256" key="1">
    <source>
        <dbReference type="SAM" id="Coils"/>
    </source>
</evidence>
<dbReference type="PANTHER" id="PTHR11505">
    <property type="entry name" value="L1 TRANSPOSABLE ELEMENT-RELATED"/>
    <property type="match status" value="1"/>
</dbReference>
<feature type="coiled-coil region" evidence="1">
    <location>
        <begin position="40"/>
        <end position="67"/>
    </location>
</feature>
<evidence type="ECO:0000313" key="4">
    <source>
        <dbReference type="Proteomes" id="UP001497482"/>
    </source>
</evidence>
<evidence type="ECO:0000256" key="2">
    <source>
        <dbReference type="SAM" id="MobiDB-lite"/>
    </source>
</evidence>
<proteinExistence type="predicted"/>
<gene>
    <name evidence="3" type="ORF">KC01_LOCUS3082</name>
</gene>